<dbReference type="InParanoid" id="A0A0V0QUI0"/>
<feature type="region of interest" description="Disordered" evidence="1">
    <location>
        <begin position="104"/>
        <end position="128"/>
    </location>
</feature>
<dbReference type="AlphaFoldDB" id="A0A0V0QUI0"/>
<evidence type="ECO:0000313" key="2">
    <source>
        <dbReference type="EMBL" id="KRX05895.1"/>
    </source>
</evidence>
<reference evidence="2 3" key="1">
    <citation type="journal article" date="2015" name="Sci. Rep.">
        <title>Genome of the facultative scuticociliatosis pathogen Pseudocohnilembus persalinus provides insight into its virulence through horizontal gene transfer.</title>
        <authorList>
            <person name="Xiong J."/>
            <person name="Wang G."/>
            <person name="Cheng J."/>
            <person name="Tian M."/>
            <person name="Pan X."/>
            <person name="Warren A."/>
            <person name="Jiang C."/>
            <person name="Yuan D."/>
            <person name="Miao W."/>
        </authorList>
    </citation>
    <scope>NUCLEOTIDE SEQUENCE [LARGE SCALE GENOMIC DNA]</scope>
    <source>
        <strain evidence="2">36N120E</strain>
    </source>
</reference>
<sequence>MKKIFIDQSEKNYQQQYLSQLNAENSQNIYDKSGNLFKQKINKVNIEVEKNKKKCEIDDEDQGSVVFQKYDENQFNELQQKIKNKNKNKKLSCIQDRILDQKDASYSNKKNSDQSSYINQSHEKNDNNNVKYDQCQINESQGFNNSNRKLIQTKKISNQCDKENQEYHLLTGKVYQQISNQFNNTKKEQLVVNQLKNNQAKNNKFSDKILQVQNQQQNNQNKQQIQFQSFKDMCPWENY</sequence>
<proteinExistence type="predicted"/>
<gene>
    <name evidence="2" type="ORF">PPERSA_03832</name>
</gene>
<evidence type="ECO:0000256" key="1">
    <source>
        <dbReference type="SAM" id="MobiDB-lite"/>
    </source>
</evidence>
<dbReference type="OMA" id="INQSHEK"/>
<name>A0A0V0QUI0_PSEPJ</name>
<keyword evidence="3" id="KW-1185">Reference proteome</keyword>
<comment type="caution">
    <text evidence="2">The sequence shown here is derived from an EMBL/GenBank/DDBJ whole genome shotgun (WGS) entry which is preliminary data.</text>
</comment>
<feature type="compositionally biased region" description="Polar residues" evidence="1">
    <location>
        <begin position="104"/>
        <end position="120"/>
    </location>
</feature>
<dbReference type="Proteomes" id="UP000054937">
    <property type="component" value="Unassembled WGS sequence"/>
</dbReference>
<organism evidence="2 3">
    <name type="scientific">Pseudocohnilembus persalinus</name>
    <name type="common">Ciliate</name>
    <dbReference type="NCBI Taxonomy" id="266149"/>
    <lineage>
        <taxon>Eukaryota</taxon>
        <taxon>Sar</taxon>
        <taxon>Alveolata</taxon>
        <taxon>Ciliophora</taxon>
        <taxon>Intramacronucleata</taxon>
        <taxon>Oligohymenophorea</taxon>
        <taxon>Scuticociliatia</taxon>
        <taxon>Philasterida</taxon>
        <taxon>Pseudocohnilembidae</taxon>
        <taxon>Pseudocohnilembus</taxon>
    </lineage>
</organism>
<evidence type="ECO:0000313" key="3">
    <source>
        <dbReference type="Proteomes" id="UP000054937"/>
    </source>
</evidence>
<protein>
    <submittedName>
        <fullName evidence="2">Uncharacterized protein</fullName>
    </submittedName>
</protein>
<accession>A0A0V0QUI0</accession>
<dbReference type="EMBL" id="LDAU01000103">
    <property type="protein sequence ID" value="KRX05895.1"/>
    <property type="molecule type" value="Genomic_DNA"/>
</dbReference>